<dbReference type="GO" id="GO:0004795">
    <property type="term" value="F:threonine synthase activity"/>
    <property type="evidence" value="ECO:0007669"/>
    <property type="project" value="UniProtKB-UniRule"/>
</dbReference>
<evidence type="ECO:0000259" key="13">
    <source>
        <dbReference type="Pfam" id="PF00291"/>
    </source>
</evidence>
<dbReference type="PANTHER" id="PTHR42690">
    <property type="entry name" value="THREONINE SYNTHASE FAMILY MEMBER"/>
    <property type="match status" value="1"/>
</dbReference>
<comment type="pathway">
    <text evidence="2">Amino-acid biosynthesis; L-threonine biosynthesis; L-threonine from L-aspartate: step 5/5.</text>
</comment>
<evidence type="ECO:0000313" key="16">
    <source>
        <dbReference type="Proteomes" id="UP000219327"/>
    </source>
</evidence>
<sequence length="456" mass="49836">MKYRSTRGGVSGLSFVEAVMMGLADDGGLLVPDSIPNVSEEMASWADASYGELATAIMSRYIDDIPHEVLSELVRTAYASFDHPDVTPVVQVGDVHVLELFHGPTLAFKDVALQFLGAVFEWVLERDAKAINIVGATSGDTGSAAIAGVRGKRNINIFIMFPEGRTSPTQELQMTTVSDANVHNIGVEGSFDDCQSILKETFSDIEFKRAHSLAAVNSVNWTRVLAQVVYYFFAWYRIGQPAQFEVCVPTGNFGNIFAGYIARQMGLPISRFILATNENDILHRFFSTGVYSRGEVKQTHSPAMDIQVSSNLERYLYFLMGCSGENVRQFMAQFVNEGHAEIPMNTRILDDCFHSGAADNEATLKTIRDVYDETGYVLDPHTAVAMHVASSHRGDGPLLVLSTAHPAKFSEAIGLAGVPVVGHPSLDQLSELPTRKQVIPADVDTLKQTIVQLSAH</sequence>
<dbReference type="PANTHER" id="PTHR42690:SF1">
    <property type="entry name" value="THREONINE SYNTHASE-LIKE 2"/>
    <property type="match status" value="1"/>
</dbReference>
<dbReference type="Pfam" id="PF00291">
    <property type="entry name" value="PALP"/>
    <property type="match status" value="1"/>
</dbReference>
<evidence type="ECO:0000256" key="1">
    <source>
        <dbReference type="ARBA" id="ARBA00001933"/>
    </source>
</evidence>
<dbReference type="Gene3D" id="3.40.50.1100">
    <property type="match status" value="2"/>
</dbReference>
<evidence type="ECO:0000313" key="15">
    <source>
        <dbReference type="EMBL" id="PDH41104.1"/>
    </source>
</evidence>
<evidence type="ECO:0000256" key="12">
    <source>
        <dbReference type="PIRSR" id="PIRSR604450-51"/>
    </source>
</evidence>
<dbReference type="InterPro" id="IPR000634">
    <property type="entry name" value="Ser/Thr_deHydtase_PyrdxlP-BS"/>
</dbReference>
<protein>
    <recommendedName>
        <fullName evidence="5 11">Threonine synthase</fullName>
        <ecNumber evidence="4 11">4.2.3.1</ecNumber>
    </recommendedName>
</protein>
<dbReference type="EMBL" id="NTKD01000006">
    <property type="protein sequence ID" value="PDH41104.1"/>
    <property type="molecule type" value="Genomic_DNA"/>
</dbReference>
<dbReference type="UniPathway" id="UPA00050">
    <property type="reaction ID" value="UER00065"/>
</dbReference>
<gene>
    <name evidence="15" type="ORF">CNE99_02170</name>
</gene>
<comment type="catalytic activity">
    <reaction evidence="10">
        <text>O-phospho-L-homoserine + H2O = L-threonine + phosphate</text>
        <dbReference type="Rhea" id="RHEA:10840"/>
        <dbReference type="ChEBI" id="CHEBI:15377"/>
        <dbReference type="ChEBI" id="CHEBI:43474"/>
        <dbReference type="ChEBI" id="CHEBI:57590"/>
        <dbReference type="ChEBI" id="CHEBI:57926"/>
        <dbReference type="EC" id="4.2.3.1"/>
    </reaction>
</comment>
<organism evidence="15 16">
    <name type="scientific">OM182 bacterium MED-G24</name>
    <dbReference type="NCBI Taxonomy" id="1986255"/>
    <lineage>
        <taxon>Bacteria</taxon>
        <taxon>Pseudomonadati</taxon>
        <taxon>Pseudomonadota</taxon>
        <taxon>Gammaproteobacteria</taxon>
        <taxon>OMG group</taxon>
        <taxon>OM182 clade</taxon>
    </lineage>
</organism>
<evidence type="ECO:0000256" key="5">
    <source>
        <dbReference type="ARBA" id="ARBA00018679"/>
    </source>
</evidence>
<comment type="similarity">
    <text evidence="3">Belongs to the threonine synthase family.</text>
</comment>
<evidence type="ECO:0000256" key="2">
    <source>
        <dbReference type="ARBA" id="ARBA00004979"/>
    </source>
</evidence>
<evidence type="ECO:0000256" key="10">
    <source>
        <dbReference type="ARBA" id="ARBA00049144"/>
    </source>
</evidence>
<feature type="domain" description="Tryptophan synthase beta chain-like PALP" evidence="13">
    <location>
        <begin position="98"/>
        <end position="389"/>
    </location>
</feature>
<dbReference type="GO" id="GO:0030170">
    <property type="term" value="F:pyridoxal phosphate binding"/>
    <property type="evidence" value="ECO:0007669"/>
    <property type="project" value="InterPro"/>
</dbReference>
<dbReference type="PROSITE" id="PS00165">
    <property type="entry name" value="DEHYDRATASE_SER_THR"/>
    <property type="match status" value="1"/>
</dbReference>
<comment type="caution">
    <text evidence="15">The sequence shown here is derived from an EMBL/GenBank/DDBJ whole genome shotgun (WGS) entry which is preliminary data.</text>
</comment>
<dbReference type="Gene3D" id="3.90.1380.10">
    <property type="entry name" value="Threonine synthase, N-terminal domain"/>
    <property type="match status" value="1"/>
</dbReference>
<dbReference type="NCBIfam" id="TIGR00260">
    <property type="entry name" value="thrC"/>
    <property type="match status" value="1"/>
</dbReference>
<dbReference type="CDD" id="cd01560">
    <property type="entry name" value="Thr-synth_2"/>
    <property type="match status" value="1"/>
</dbReference>
<dbReference type="Proteomes" id="UP000219327">
    <property type="component" value="Unassembled WGS sequence"/>
</dbReference>
<dbReference type="InterPro" id="IPR051166">
    <property type="entry name" value="Threonine_Synthase"/>
</dbReference>
<proteinExistence type="inferred from homology"/>
<dbReference type="InterPro" id="IPR004450">
    <property type="entry name" value="Thr_synthase-like"/>
</dbReference>
<dbReference type="InterPro" id="IPR037158">
    <property type="entry name" value="Thr_synth_N_sf"/>
</dbReference>
<dbReference type="SUPFAM" id="SSF53686">
    <property type="entry name" value="Tryptophan synthase beta subunit-like PLP-dependent enzymes"/>
    <property type="match status" value="1"/>
</dbReference>
<evidence type="ECO:0000256" key="7">
    <source>
        <dbReference type="ARBA" id="ARBA00022697"/>
    </source>
</evidence>
<name>A0A2A5WY50_9GAMM</name>
<dbReference type="EC" id="4.2.3.1" evidence="4 11"/>
<evidence type="ECO:0000256" key="11">
    <source>
        <dbReference type="NCBIfam" id="TIGR00260"/>
    </source>
</evidence>
<evidence type="ECO:0000259" key="14">
    <source>
        <dbReference type="Pfam" id="PF14821"/>
    </source>
</evidence>
<dbReference type="InterPro" id="IPR029144">
    <property type="entry name" value="Thr_synth_N"/>
</dbReference>
<evidence type="ECO:0000256" key="6">
    <source>
        <dbReference type="ARBA" id="ARBA00022605"/>
    </source>
</evidence>
<dbReference type="AlphaFoldDB" id="A0A2A5WY50"/>
<dbReference type="GO" id="GO:0009088">
    <property type="term" value="P:threonine biosynthetic process"/>
    <property type="evidence" value="ECO:0007669"/>
    <property type="project" value="UniProtKB-UniRule"/>
</dbReference>
<evidence type="ECO:0000256" key="9">
    <source>
        <dbReference type="ARBA" id="ARBA00023239"/>
    </source>
</evidence>
<dbReference type="Pfam" id="PF14821">
    <property type="entry name" value="Thr_synth_N"/>
    <property type="match status" value="1"/>
</dbReference>
<feature type="domain" description="Threonine synthase N-terminal" evidence="14">
    <location>
        <begin position="2"/>
        <end position="78"/>
    </location>
</feature>
<dbReference type="InterPro" id="IPR001926">
    <property type="entry name" value="TrpB-like_PALP"/>
</dbReference>
<feature type="modified residue" description="N6-(pyridoxal phosphate)lysine" evidence="12">
    <location>
        <position position="109"/>
    </location>
</feature>
<evidence type="ECO:0000256" key="4">
    <source>
        <dbReference type="ARBA" id="ARBA00013028"/>
    </source>
</evidence>
<evidence type="ECO:0000256" key="3">
    <source>
        <dbReference type="ARBA" id="ARBA00005517"/>
    </source>
</evidence>
<keyword evidence="7" id="KW-0791">Threonine biosynthesis</keyword>
<accession>A0A2A5WY50</accession>
<keyword evidence="8 12" id="KW-0663">Pyridoxal phosphate</keyword>
<reference evidence="15 16" key="1">
    <citation type="submission" date="2017-08" db="EMBL/GenBank/DDBJ databases">
        <title>Fine stratification of microbial communities through a metagenomic profile of the photic zone.</title>
        <authorList>
            <person name="Haro-Moreno J.M."/>
            <person name="Lopez-Perez M."/>
            <person name="De La Torre J."/>
            <person name="Picazo A."/>
            <person name="Camacho A."/>
            <person name="Rodriguez-Valera F."/>
        </authorList>
    </citation>
    <scope>NUCLEOTIDE SEQUENCE [LARGE SCALE GENOMIC DNA]</scope>
    <source>
        <strain evidence="15">MED-G24</strain>
    </source>
</reference>
<dbReference type="InterPro" id="IPR036052">
    <property type="entry name" value="TrpB-like_PALP_sf"/>
</dbReference>
<evidence type="ECO:0000256" key="8">
    <source>
        <dbReference type="ARBA" id="ARBA00022898"/>
    </source>
</evidence>
<comment type="cofactor">
    <cofactor evidence="1 12">
        <name>pyridoxal 5'-phosphate</name>
        <dbReference type="ChEBI" id="CHEBI:597326"/>
    </cofactor>
</comment>
<keyword evidence="6" id="KW-0028">Amino-acid biosynthesis</keyword>
<keyword evidence="9" id="KW-0456">Lyase</keyword>